<gene>
    <name evidence="9" type="ORF">DIATSA_LOCUS3393</name>
</gene>
<organism evidence="9 10">
    <name type="scientific">Diatraea saccharalis</name>
    <name type="common">sugarcane borer</name>
    <dbReference type="NCBI Taxonomy" id="40085"/>
    <lineage>
        <taxon>Eukaryota</taxon>
        <taxon>Metazoa</taxon>
        <taxon>Ecdysozoa</taxon>
        <taxon>Arthropoda</taxon>
        <taxon>Hexapoda</taxon>
        <taxon>Insecta</taxon>
        <taxon>Pterygota</taxon>
        <taxon>Neoptera</taxon>
        <taxon>Endopterygota</taxon>
        <taxon>Lepidoptera</taxon>
        <taxon>Glossata</taxon>
        <taxon>Ditrysia</taxon>
        <taxon>Pyraloidea</taxon>
        <taxon>Crambidae</taxon>
        <taxon>Crambinae</taxon>
        <taxon>Diatraea</taxon>
    </lineage>
</organism>
<evidence type="ECO:0000256" key="7">
    <source>
        <dbReference type="SAM" id="Phobius"/>
    </source>
</evidence>
<dbReference type="GO" id="GO:0005975">
    <property type="term" value="P:carbohydrate metabolic process"/>
    <property type="evidence" value="ECO:0007669"/>
    <property type="project" value="InterPro"/>
</dbReference>
<keyword evidence="4 5" id="KW-0326">Glycosidase</keyword>
<keyword evidence="7" id="KW-0472">Membrane</keyword>
<dbReference type="GO" id="GO:0004568">
    <property type="term" value="F:chitinase activity"/>
    <property type="evidence" value="ECO:0007669"/>
    <property type="project" value="TreeGrafter"/>
</dbReference>
<dbReference type="InterPro" id="IPR029070">
    <property type="entry name" value="Chitinase_insertion_sf"/>
</dbReference>
<feature type="transmembrane region" description="Helical" evidence="7">
    <location>
        <begin position="29"/>
        <end position="51"/>
    </location>
</feature>
<comment type="similarity">
    <text evidence="6">Belongs to the glycosyl hydrolase 18 family.</text>
</comment>
<reference evidence="9" key="2">
    <citation type="submission" date="2022-10" db="EMBL/GenBank/DDBJ databases">
        <authorList>
            <consortium name="ENA_rothamsted_submissions"/>
            <consortium name="culmorum"/>
            <person name="King R."/>
        </authorList>
    </citation>
    <scope>NUCLEOTIDE SEQUENCE</scope>
</reference>
<accession>A0A9N9QXH6</accession>
<evidence type="ECO:0000256" key="2">
    <source>
        <dbReference type="ARBA" id="ARBA00022801"/>
    </source>
</evidence>
<dbReference type="InterPro" id="IPR050314">
    <property type="entry name" value="Glycosyl_Hydrlase_18"/>
</dbReference>
<evidence type="ECO:0000256" key="5">
    <source>
        <dbReference type="RuleBase" id="RU000489"/>
    </source>
</evidence>
<keyword evidence="7" id="KW-0812">Transmembrane</keyword>
<sequence length="474" mass="53482">MCDKSYRPLDEGPCSVKLRSQKYIGIKKCLQIFSVLAVLVCIMCAGMVFIIHQSDHGNSYSFDWIKPKNHLIVYSIKKSHEEIVTRATNTLNKAPKETEKVVSCYYDTPSLNESNQLLPTDIHPHLCTHINVAFARIVNKKISLEDSQYKVLLDIIKLKTVNPTLKILLSVGGAGNGSGFSEMVINHASRKLFIKSVKSILHNYNLDGIDIDWEFPVFDNGKSNNTDSRERQHFSQLLREIRSEYIREKRDYLLTVAVAAPKTIVDVSYDIDQLNLYTDYVNVMTYDFHSYTKYTPFTGFNSPLYPKHDEILYMATLNINYTVQMYLTKGLHKDKIVVGVPTYGHSFTLVNPDNARVGSPASGYGSLGGTGFVNYPDICLFVANHSDVVIKEDEEAKVPYLYKGKEWVSYESPASVAAKADFIRDHDLRGAMIYSLNADDFIGICSEQSSGDIKFPLLRSIKNSLLGYDSSAEY</sequence>
<dbReference type="EMBL" id="OU893345">
    <property type="protein sequence ID" value="CAG9785354.1"/>
    <property type="molecule type" value="Genomic_DNA"/>
</dbReference>
<dbReference type="SMART" id="SM00636">
    <property type="entry name" value="Glyco_18"/>
    <property type="match status" value="1"/>
</dbReference>
<evidence type="ECO:0000313" key="10">
    <source>
        <dbReference type="Proteomes" id="UP001153714"/>
    </source>
</evidence>
<evidence type="ECO:0000256" key="3">
    <source>
        <dbReference type="ARBA" id="ARBA00023180"/>
    </source>
</evidence>
<dbReference type="PANTHER" id="PTHR11177:SF390">
    <property type="entry name" value="CHITINASE 11"/>
    <property type="match status" value="1"/>
</dbReference>
<dbReference type="InterPro" id="IPR001579">
    <property type="entry name" value="Glyco_hydro_18_chit_AS"/>
</dbReference>
<evidence type="ECO:0000313" key="9">
    <source>
        <dbReference type="EMBL" id="CAG9785354.1"/>
    </source>
</evidence>
<feature type="domain" description="GH18" evidence="8">
    <location>
        <begin position="100"/>
        <end position="468"/>
    </location>
</feature>
<evidence type="ECO:0000256" key="1">
    <source>
        <dbReference type="ARBA" id="ARBA00022729"/>
    </source>
</evidence>
<dbReference type="GO" id="GO:0006032">
    <property type="term" value="P:chitin catabolic process"/>
    <property type="evidence" value="ECO:0007669"/>
    <property type="project" value="TreeGrafter"/>
</dbReference>
<dbReference type="Pfam" id="PF00704">
    <property type="entry name" value="Glyco_hydro_18"/>
    <property type="match status" value="1"/>
</dbReference>
<reference evidence="9" key="1">
    <citation type="submission" date="2021-12" db="EMBL/GenBank/DDBJ databases">
        <authorList>
            <person name="King R."/>
        </authorList>
    </citation>
    <scope>NUCLEOTIDE SEQUENCE</scope>
</reference>
<dbReference type="GO" id="GO:0008061">
    <property type="term" value="F:chitin binding"/>
    <property type="evidence" value="ECO:0007669"/>
    <property type="project" value="InterPro"/>
</dbReference>
<dbReference type="OrthoDB" id="76388at2759"/>
<dbReference type="InterPro" id="IPR001223">
    <property type="entry name" value="Glyco_hydro18_cat"/>
</dbReference>
<evidence type="ECO:0000256" key="6">
    <source>
        <dbReference type="RuleBase" id="RU004453"/>
    </source>
</evidence>
<dbReference type="PROSITE" id="PS51910">
    <property type="entry name" value="GH18_2"/>
    <property type="match status" value="1"/>
</dbReference>
<keyword evidence="10" id="KW-1185">Reference proteome</keyword>
<dbReference type="Proteomes" id="UP001153714">
    <property type="component" value="Chromosome 14"/>
</dbReference>
<dbReference type="SUPFAM" id="SSF54556">
    <property type="entry name" value="Chitinase insertion domain"/>
    <property type="match status" value="1"/>
</dbReference>
<dbReference type="Gene3D" id="3.20.20.80">
    <property type="entry name" value="Glycosidases"/>
    <property type="match status" value="1"/>
</dbReference>
<dbReference type="AlphaFoldDB" id="A0A9N9QXH6"/>
<name>A0A9N9QXH6_9NEOP</name>
<dbReference type="FunFam" id="3.10.50.10:FF:000003">
    <property type="entry name" value="Class V chitinase CHIT5b"/>
    <property type="match status" value="1"/>
</dbReference>
<evidence type="ECO:0000259" key="8">
    <source>
        <dbReference type="PROSITE" id="PS51910"/>
    </source>
</evidence>
<dbReference type="PANTHER" id="PTHR11177">
    <property type="entry name" value="CHITINASE"/>
    <property type="match status" value="1"/>
</dbReference>
<dbReference type="PROSITE" id="PS01095">
    <property type="entry name" value="GH18_1"/>
    <property type="match status" value="1"/>
</dbReference>
<keyword evidence="1" id="KW-0732">Signal</keyword>
<proteinExistence type="inferred from homology"/>
<dbReference type="InterPro" id="IPR011583">
    <property type="entry name" value="Chitinase_II/V-like_cat"/>
</dbReference>
<keyword evidence="2 5" id="KW-0378">Hydrolase</keyword>
<protein>
    <recommendedName>
        <fullName evidence="8">GH18 domain-containing protein</fullName>
    </recommendedName>
</protein>
<dbReference type="Gene3D" id="3.10.50.10">
    <property type="match status" value="1"/>
</dbReference>
<dbReference type="GO" id="GO:0005576">
    <property type="term" value="C:extracellular region"/>
    <property type="evidence" value="ECO:0007669"/>
    <property type="project" value="TreeGrafter"/>
</dbReference>
<dbReference type="SUPFAM" id="SSF51445">
    <property type="entry name" value="(Trans)glycosidases"/>
    <property type="match status" value="1"/>
</dbReference>
<dbReference type="InterPro" id="IPR017853">
    <property type="entry name" value="GH"/>
</dbReference>
<keyword evidence="7" id="KW-1133">Transmembrane helix</keyword>
<evidence type="ECO:0000256" key="4">
    <source>
        <dbReference type="ARBA" id="ARBA00023295"/>
    </source>
</evidence>
<keyword evidence="3" id="KW-0325">Glycoprotein</keyword>